<proteinExistence type="inferred from homology"/>
<evidence type="ECO:0000256" key="9">
    <source>
        <dbReference type="ARBA" id="ARBA00022840"/>
    </source>
</evidence>
<dbReference type="SUPFAM" id="SSF52540">
    <property type="entry name" value="P-loop containing nucleoside triphosphate hydrolases"/>
    <property type="match status" value="2"/>
</dbReference>
<evidence type="ECO:0000256" key="8">
    <source>
        <dbReference type="ARBA" id="ARBA00022801"/>
    </source>
</evidence>
<evidence type="ECO:0000256" key="7">
    <source>
        <dbReference type="ARBA" id="ARBA00022759"/>
    </source>
</evidence>
<keyword evidence="6 11" id="KW-0680">Restriction system</keyword>
<dbReference type="InterPro" id="IPR014001">
    <property type="entry name" value="Helicase_ATP-bd"/>
</dbReference>
<sequence length="933" mass="110562">MNENTVATEYKEREKESGFMSEKEIEESLIKILREQGYEWIKINDERELKSNLRKQIEKLNNLQENHKDKEFKFTDKEWEVFFNEHISNKNKQLEDKTETIQNDHKKLLRREDRTVKNIYLIDKKNVHNNYLQVINQYSESRGNHNCRYDVTILVNGFPLVHIELKRNNTDIREAFRQINRYQENSFWAGSGLFEYAQIFIISNGKDTKYYSNSTRDARVEENNKREKRKSNASFEFTNYWASKDHTKIKRLDDFAKYFLNKKTILNILTKYCVFTTDKKLIVMRPYQIDAVEAVINTISKGINNKLNKKGGFIWHATGSGKTLTSFKAAQLASEIPEVEKVLFVVDRKALDHQTVKEYQKYGGDLTTDTANSSILLEKLEDANSKIIVTSIKKLSGICGKEKNLNIFNKQVVLIFDECHRSQFGLMHKYITEAFKKYYIFGFTGTPIFKENSIEPNRETTEIYFGKQLSSYTLVHAIGDGNVLKFQVSFFNVTGTGRINEIVDYVIKEFNKKTHKNQFQRGFNSIFAANSIEEAIQYYNTFKEKINKQSDLKIAAIFSPEEKHNESLEKIMQDYNKEFETDYDLTKFDSYRSNISKAVKERKIDLLIVADMFLTGFDAPTLNTLWLDKPSIRDHNLIQAFSRTNRIYNEIKSAGIIISFNDIKEQMDDALKLFGYEDSDREFIIDSNFEKQYATYKRSIEDLEKRFPLKKELNAEEKKEFIVAWNNIEPQINKLNSFDEFEGKEILTEEDKQEYRAKYLDFKEEFIKRRNSTNNEQEKNKLVEEEEIPFTAIEFIRQVEVDINYLLKLIEQGTELSIIHRLAKASPEHRDNWPLFEEFINIKRNTYNNEAWREFIEKKRLEEIKNLIIQYKLRNEDEIHRVIKEKNIEKINKGEWIEKVIEIMSFSDPNRFKKVEIVRFELTRIVLKYSKIS</sequence>
<dbReference type="InterPro" id="IPR027417">
    <property type="entry name" value="P-loop_NTPase"/>
</dbReference>
<comment type="catalytic activity">
    <reaction evidence="1 11">
        <text>Endonucleolytic cleavage of DNA to give random double-stranded fragments with terminal 5'-phosphates, ATP is simultaneously hydrolyzed.</text>
        <dbReference type="EC" id="3.1.21.3"/>
    </reaction>
</comment>
<comment type="caution">
    <text evidence="14">The sequence shown here is derived from an EMBL/GenBank/DDBJ whole genome shotgun (WGS) entry which is preliminary data.</text>
</comment>
<dbReference type="CDD" id="cd22332">
    <property type="entry name" value="HsdR_N"/>
    <property type="match status" value="1"/>
</dbReference>
<dbReference type="STRING" id="432608.A6V39_05275"/>
<feature type="domain" description="Helicase ATP-binding" evidence="13">
    <location>
        <begin position="303"/>
        <end position="448"/>
    </location>
</feature>
<keyword evidence="9 11" id="KW-0067">ATP-binding</keyword>
<dbReference type="CDD" id="cd18030">
    <property type="entry name" value="DEXHc_RE_I_HsdR"/>
    <property type="match status" value="1"/>
</dbReference>
<evidence type="ECO:0000256" key="2">
    <source>
        <dbReference type="ARBA" id="ARBA00008598"/>
    </source>
</evidence>
<evidence type="ECO:0000256" key="6">
    <source>
        <dbReference type="ARBA" id="ARBA00022747"/>
    </source>
</evidence>
<feature type="coiled-coil region" evidence="12">
    <location>
        <begin position="43"/>
        <end position="111"/>
    </location>
</feature>
<dbReference type="SMART" id="SM00487">
    <property type="entry name" value="DEXDc"/>
    <property type="match status" value="1"/>
</dbReference>
<evidence type="ECO:0000256" key="10">
    <source>
        <dbReference type="ARBA" id="ARBA00023125"/>
    </source>
</evidence>
<evidence type="ECO:0000256" key="4">
    <source>
        <dbReference type="ARBA" id="ARBA00022722"/>
    </source>
</evidence>
<keyword evidence="5 11" id="KW-0547">Nucleotide-binding</keyword>
<gene>
    <name evidence="14" type="ORF">A6V39_05275</name>
</gene>
<dbReference type="InterPro" id="IPR004473">
    <property type="entry name" value="Restrct_endonuc_typeI_HsdR"/>
</dbReference>
<dbReference type="InterPro" id="IPR007409">
    <property type="entry name" value="Restrct_endonuc_type1_HsdR_N"/>
</dbReference>
<keyword evidence="4" id="KW-0540">Nuclease</keyword>
<comment type="subunit">
    <text evidence="3 11">The type I restriction/modification system is composed of three polypeptides R, M and S.</text>
</comment>
<evidence type="ECO:0000256" key="11">
    <source>
        <dbReference type="RuleBase" id="RU364115"/>
    </source>
</evidence>
<comment type="similarity">
    <text evidence="2 11">Belongs to the HsdR family.</text>
</comment>
<keyword evidence="12" id="KW-0175">Coiled coil</keyword>
<evidence type="ECO:0000256" key="5">
    <source>
        <dbReference type="ARBA" id="ARBA00022741"/>
    </source>
</evidence>
<keyword evidence="7" id="KW-0255">Endonuclease</keyword>
<name>A0A1A9QCQ6_9MOLU</name>
<keyword evidence="8 11" id="KW-0378">Hydrolase</keyword>
<dbReference type="CDD" id="cd18800">
    <property type="entry name" value="SF2_C_EcoR124I-like"/>
    <property type="match status" value="1"/>
</dbReference>
<dbReference type="AlphaFoldDB" id="A0A1A9QCQ6"/>
<comment type="function">
    <text evidence="11">Subunit R is required for both nuclease and ATPase activities, but not for modification.</text>
</comment>
<dbReference type="GO" id="GO:0003677">
    <property type="term" value="F:DNA binding"/>
    <property type="evidence" value="ECO:0007669"/>
    <property type="project" value="UniProtKB-KW"/>
</dbReference>
<dbReference type="Gene3D" id="3.40.50.300">
    <property type="entry name" value="P-loop containing nucleotide triphosphate hydrolases"/>
    <property type="match status" value="2"/>
</dbReference>
<dbReference type="PANTHER" id="PTHR30195">
    <property type="entry name" value="TYPE I SITE-SPECIFIC DEOXYRIBONUCLEASE PROTEIN SUBUNIT M AND R"/>
    <property type="match status" value="1"/>
</dbReference>
<dbReference type="InterPro" id="IPR055180">
    <property type="entry name" value="HsdR_RecA-like_helicase_dom_2"/>
</dbReference>
<dbReference type="NCBIfam" id="TIGR00348">
    <property type="entry name" value="hsdR"/>
    <property type="match status" value="1"/>
</dbReference>
<dbReference type="Gene3D" id="1.20.58.910">
    <property type="match status" value="1"/>
</dbReference>
<dbReference type="Gene3D" id="3.90.1570.50">
    <property type="match status" value="1"/>
</dbReference>
<evidence type="ECO:0000256" key="12">
    <source>
        <dbReference type="SAM" id="Coils"/>
    </source>
</evidence>
<dbReference type="Pfam" id="PF22679">
    <property type="entry name" value="T1R_D3-like"/>
    <property type="match status" value="1"/>
</dbReference>
<dbReference type="Proteomes" id="UP000077623">
    <property type="component" value="Unassembled WGS sequence"/>
</dbReference>
<dbReference type="InterPro" id="IPR040980">
    <property type="entry name" value="SWI2_SNF2"/>
</dbReference>
<evidence type="ECO:0000256" key="1">
    <source>
        <dbReference type="ARBA" id="ARBA00000851"/>
    </source>
</evidence>
<dbReference type="Pfam" id="PF04313">
    <property type="entry name" value="HSDR_N"/>
    <property type="match status" value="1"/>
</dbReference>
<dbReference type="REBASE" id="159369">
    <property type="entry name" value="MhaP01ORF5270P"/>
</dbReference>
<dbReference type="PROSITE" id="PS51192">
    <property type="entry name" value="HELICASE_ATP_BIND_1"/>
    <property type="match status" value="1"/>
</dbReference>
<keyword evidence="10 11" id="KW-0238">DNA-binding</keyword>
<evidence type="ECO:0000259" key="13">
    <source>
        <dbReference type="PROSITE" id="PS51192"/>
    </source>
</evidence>
<dbReference type="GO" id="GO:0009307">
    <property type="term" value="P:DNA restriction-modification system"/>
    <property type="evidence" value="ECO:0007669"/>
    <property type="project" value="UniProtKB-KW"/>
</dbReference>
<keyword evidence="15" id="KW-1185">Reference proteome</keyword>
<evidence type="ECO:0000313" key="15">
    <source>
        <dbReference type="Proteomes" id="UP000077623"/>
    </source>
</evidence>
<dbReference type="Pfam" id="PF12008">
    <property type="entry name" value="EcoR124_C"/>
    <property type="match status" value="1"/>
</dbReference>
<dbReference type="GO" id="GO:0005524">
    <property type="term" value="F:ATP binding"/>
    <property type="evidence" value="ECO:0007669"/>
    <property type="project" value="UniProtKB-KW"/>
</dbReference>
<accession>A0A1A9QCQ6</accession>
<dbReference type="PANTHER" id="PTHR30195:SF16">
    <property type="entry name" value="TYPE I RESTRICTION ENZYME ENDONUCLEASE SUBUNIT"/>
    <property type="match status" value="1"/>
</dbReference>
<reference evidence="15" key="1">
    <citation type="submission" date="2016-04" db="EMBL/GenBank/DDBJ databases">
        <authorList>
            <person name="Quiroz-Castaneda R.E."/>
            <person name="Martinez-Ocampo F."/>
        </authorList>
    </citation>
    <scope>NUCLEOTIDE SEQUENCE [LARGE SCALE GENOMIC DNA]</scope>
    <source>
        <strain evidence="15">INIFAP01</strain>
    </source>
</reference>
<dbReference type="InterPro" id="IPR051268">
    <property type="entry name" value="Type-I_R_enzyme_R_subunit"/>
</dbReference>
<dbReference type="EMBL" id="LWUJ01000015">
    <property type="protein sequence ID" value="OAL09746.1"/>
    <property type="molecule type" value="Genomic_DNA"/>
</dbReference>
<dbReference type="GO" id="GO:0009035">
    <property type="term" value="F:type I site-specific deoxyribonuclease activity"/>
    <property type="evidence" value="ECO:0007669"/>
    <property type="project" value="UniProtKB-EC"/>
</dbReference>
<evidence type="ECO:0000256" key="3">
    <source>
        <dbReference type="ARBA" id="ARBA00011296"/>
    </source>
</evidence>
<dbReference type="InterPro" id="IPR022625">
    <property type="entry name" value="TypeI_RM_Rsu_C"/>
</dbReference>
<protein>
    <recommendedName>
        <fullName evidence="11">Type I restriction enzyme endonuclease subunit</fullName>
        <shortName evidence="11">R protein</shortName>
        <ecNumber evidence="11">3.1.21.3</ecNumber>
    </recommendedName>
</protein>
<organism evidence="14 15">
    <name type="scientific">Candidatus Mycoplasma haematobovis</name>
    <dbReference type="NCBI Taxonomy" id="432608"/>
    <lineage>
        <taxon>Bacteria</taxon>
        <taxon>Bacillati</taxon>
        <taxon>Mycoplasmatota</taxon>
        <taxon>Mollicutes</taxon>
        <taxon>Mycoplasmataceae</taxon>
        <taxon>Mycoplasma</taxon>
    </lineage>
</organism>
<evidence type="ECO:0000313" key="14">
    <source>
        <dbReference type="EMBL" id="OAL09746.1"/>
    </source>
</evidence>
<dbReference type="EC" id="3.1.21.3" evidence="11"/>
<dbReference type="Pfam" id="PF18766">
    <property type="entry name" value="SWI2_SNF2"/>
    <property type="match status" value="1"/>
</dbReference>